<dbReference type="Pfam" id="PF00440">
    <property type="entry name" value="TetR_N"/>
    <property type="match status" value="1"/>
</dbReference>
<evidence type="ECO:0000256" key="1">
    <source>
        <dbReference type="ARBA" id="ARBA00023125"/>
    </source>
</evidence>
<dbReference type="PRINTS" id="PR00455">
    <property type="entry name" value="HTHTETR"/>
</dbReference>
<feature type="compositionally biased region" description="Basic and acidic residues" evidence="3">
    <location>
        <begin position="143"/>
        <end position="153"/>
    </location>
</feature>
<dbReference type="PANTHER" id="PTHR30055:SF209">
    <property type="entry name" value="POSSIBLE TRANSCRIPTIONAL REGULATORY PROTEIN (PROBABLY TETR-FAMILY)"/>
    <property type="match status" value="1"/>
</dbReference>
<feature type="compositionally biased region" description="Gly residues" evidence="3">
    <location>
        <begin position="155"/>
        <end position="172"/>
    </location>
</feature>
<evidence type="ECO:0000313" key="6">
    <source>
        <dbReference type="Proteomes" id="UP001500630"/>
    </source>
</evidence>
<dbReference type="PANTHER" id="PTHR30055">
    <property type="entry name" value="HTH-TYPE TRANSCRIPTIONAL REGULATOR RUTR"/>
    <property type="match status" value="1"/>
</dbReference>
<dbReference type="InterPro" id="IPR050109">
    <property type="entry name" value="HTH-type_TetR-like_transc_reg"/>
</dbReference>
<evidence type="ECO:0000256" key="3">
    <source>
        <dbReference type="SAM" id="MobiDB-lite"/>
    </source>
</evidence>
<keyword evidence="6" id="KW-1185">Reference proteome</keyword>
<dbReference type="EMBL" id="BAABDQ010000001">
    <property type="protein sequence ID" value="GAA3531012.1"/>
    <property type="molecule type" value="Genomic_DNA"/>
</dbReference>
<keyword evidence="1 2" id="KW-0238">DNA-binding</keyword>
<dbReference type="Proteomes" id="UP001500630">
    <property type="component" value="Unassembled WGS sequence"/>
</dbReference>
<proteinExistence type="predicted"/>
<name>A0ABP6VCL4_9ACTN</name>
<evidence type="ECO:0000256" key="2">
    <source>
        <dbReference type="PROSITE-ProRule" id="PRU00335"/>
    </source>
</evidence>
<dbReference type="PROSITE" id="PS50977">
    <property type="entry name" value="HTH_TETR_2"/>
    <property type="match status" value="1"/>
</dbReference>
<feature type="domain" description="HTH tetR-type" evidence="4">
    <location>
        <begin position="8"/>
        <end position="68"/>
    </location>
</feature>
<organism evidence="5 6">
    <name type="scientific">Nonomuraea rosea</name>
    <dbReference type="NCBI Taxonomy" id="638574"/>
    <lineage>
        <taxon>Bacteria</taxon>
        <taxon>Bacillati</taxon>
        <taxon>Actinomycetota</taxon>
        <taxon>Actinomycetes</taxon>
        <taxon>Streptosporangiales</taxon>
        <taxon>Streptosporangiaceae</taxon>
        <taxon>Nonomuraea</taxon>
    </lineage>
</organism>
<evidence type="ECO:0000259" key="4">
    <source>
        <dbReference type="PROSITE" id="PS50977"/>
    </source>
</evidence>
<dbReference type="Gene3D" id="1.10.357.10">
    <property type="entry name" value="Tetracycline Repressor, domain 2"/>
    <property type="match status" value="1"/>
</dbReference>
<feature type="DNA-binding region" description="H-T-H motif" evidence="2">
    <location>
        <begin position="31"/>
        <end position="50"/>
    </location>
</feature>
<sequence>MRVRSDATRNREAILRATEELLAAHGAEHISLDRVAAAAGVGKGTLFRRFGSRTGLFQELLAERAAALALAIESPGSALGPGAPPEDRLLAFLDELAELAERNLALFAAHERACAEDKYRDPTYLRWHRHVTALIVEAAAGGERQREAAHARPDGPGGGPDGAGDGPDGDGQGDAPDSAGDGLDGAGPDGDRLDAEFAAHALLGSFDADLARHVMADGGVARLKSSVRGLAAALLA</sequence>
<feature type="region of interest" description="Disordered" evidence="3">
    <location>
        <begin position="141"/>
        <end position="191"/>
    </location>
</feature>
<comment type="caution">
    <text evidence="5">The sequence shown here is derived from an EMBL/GenBank/DDBJ whole genome shotgun (WGS) entry which is preliminary data.</text>
</comment>
<dbReference type="InterPro" id="IPR001647">
    <property type="entry name" value="HTH_TetR"/>
</dbReference>
<dbReference type="InterPro" id="IPR009057">
    <property type="entry name" value="Homeodomain-like_sf"/>
</dbReference>
<protein>
    <submittedName>
        <fullName evidence="5">TetR/AcrR family transcriptional regulator</fullName>
    </submittedName>
</protein>
<accession>A0ABP6VCL4</accession>
<gene>
    <name evidence="5" type="ORF">GCM10022419_007610</name>
</gene>
<dbReference type="SUPFAM" id="SSF46689">
    <property type="entry name" value="Homeodomain-like"/>
    <property type="match status" value="1"/>
</dbReference>
<reference evidence="6" key="1">
    <citation type="journal article" date="2019" name="Int. J. Syst. Evol. Microbiol.">
        <title>The Global Catalogue of Microorganisms (GCM) 10K type strain sequencing project: providing services to taxonomists for standard genome sequencing and annotation.</title>
        <authorList>
            <consortium name="The Broad Institute Genomics Platform"/>
            <consortium name="The Broad Institute Genome Sequencing Center for Infectious Disease"/>
            <person name="Wu L."/>
            <person name="Ma J."/>
        </authorList>
    </citation>
    <scope>NUCLEOTIDE SEQUENCE [LARGE SCALE GENOMIC DNA]</scope>
    <source>
        <strain evidence="6">JCM 17326</strain>
    </source>
</reference>
<evidence type="ECO:0000313" key="5">
    <source>
        <dbReference type="EMBL" id="GAA3531012.1"/>
    </source>
</evidence>